<keyword evidence="7" id="KW-1185">Reference proteome</keyword>
<comment type="subcellular location">
    <subcellularLocation>
        <location evidence="5">Cytoplasm</location>
    </subcellularLocation>
</comment>
<dbReference type="SUPFAM" id="SSF111337">
    <property type="entry name" value="QueA-like"/>
    <property type="match status" value="1"/>
</dbReference>
<dbReference type="InterPro" id="IPR036100">
    <property type="entry name" value="QueA_sf"/>
</dbReference>
<dbReference type="PANTHER" id="PTHR30307">
    <property type="entry name" value="S-ADENOSYLMETHIONINE:TRNA RIBOSYLTRANSFERASE-ISOMERASE"/>
    <property type="match status" value="1"/>
</dbReference>
<evidence type="ECO:0000256" key="4">
    <source>
        <dbReference type="ARBA" id="ARBA00022785"/>
    </source>
</evidence>
<evidence type="ECO:0000313" key="6">
    <source>
        <dbReference type="EMBL" id="MDF1585000.1"/>
    </source>
</evidence>
<accession>A0AAP3XQI5</accession>
<dbReference type="InterPro" id="IPR003699">
    <property type="entry name" value="QueA"/>
</dbReference>
<evidence type="ECO:0000256" key="5">
    <source>
        <dbReference type="HAMAP-Rule" id="MF_00113"/>
    </source>
</evidence>
<dbReference type="Gene3D" id="3.40.1780.10">
    <property type="entry name" value="QueA-like"/>
    <property type="match status" value="1"/>
</dbReference>
<dbReference type="EMBL" id="JARGEQ010000006">
    <property type="protein sequence ID" value="MDF1585000.1"/>
    <property type="molecule type" value="Genomic_DNA"/>
</dbReference>
<keyword evidence="6" id="KW-0328">Glycosyltransferase</keyword>
<comment type="pathway">
    <text evidence="5">tRNA modification; tRNA-queuosine biosynthesis.</text>
</comment>
<dbReference type="Proteomes" id="UP001301140">
    <property type="component" value="Unassembled WGS sequence"/>
</dbReference>
<keyword evidence="3 5" id="KW-0949">S-adenosyl-L-methionine</keyword>
<evidence type="ECO:0000256" key="3">
    <source>
        <dbReference type="ARBA" id="ARBA00022691"/>
    </source>
</evidence>
<dbReference type="EC" id="2.4.99.17" evidence="5"/>
<dbReference type="Pfam" id="PF02547">
    <property type="entry name" value="Queuosine_synth"/>
    <property type="match status" value="1"/>
</dbReference>
<dbReference type="PANTHER" id="PTHR30307:SF0">
    <property type="entry name" value="S-ADENOSYLMETHIONINE:TRNA RIBOSYLTRANSFERASE-ISOMERASE"/>
    <property type="match status" value="1"/>
</dbReference>
<comment type="subunit">
    <text evidence="5">Monomer.</text>
</comment>
<dbReference type="NCBIfam" id="NF001140">
    <property type="entry name" value="PRK00147.1"/>
    <property type="match status" value="1"/>
</dbReference>
<dbReference type="InterPro" id="IPR042119">
    <property type="entry name" value="QueA_dom2"/>
</dbReference>
<keyword evidence="1 5" id="KW-0963">Cytoplasm</keyword>
<sequence length="346" mass="38311">MRVDLFDFELPPELIAQRPAEPRESARLLELAGGPAEHRVADLPDLLRPDDHLILNDTRVLPTRFFARRGNATVEVTLVERIDARSWWCLAKPGKRLRQGDAVGLAEGLAAEVAEKREDGFVRLVFALEGLDLLAAIRRHGSMPLPPYIKRPRGGDARDLADYQTVFGRHEGSVAAPTASLHLTGPLMERLRERGIGWSFVTLHVGLGTFLPVKAEDTEAHRMHSEWWEVPEATAQRVNAARAGGGRLVAVGTTVLRTLETATDEAGVLQAGQGSTDIFITPGHRFRSAELLLTNFHLPRSTLFMLVSAFAGLERMRGAYAFAIDRGYRFFSYGDACLLHRRPDPS</sequence>
<dbReference type="InterPro" id="IPR042118">
    <property type="entry name" value="QueA_dom1"/>
</dbReference>
<comment type="caution">
    <text evidence="6">The sequence shown here is derived from an EMBL/GenBank/DDBJ whole genome shotgun (WGS) entry which is preliminary data.</text>
</comment>
<dbReference type="GO" id="GO:0005737">
    <property type="term" value="C:cytoplasm"/>
    <property type="evidence" value="ECO:0007669"/>
    <property type="project" value="UniProtKB-SubCell"/>
</dbReference>
<proteinExistence type="inferred from homology"/>
<evidence type="ECO:0000256" key="1">
    <source>
        <dbReference type="ARBA" id="ARBA00022490"/>
    </source>
</evidence>
<protein>
    <recommendedName>
        <fullName evidence="5">S-adenosylmethionine:tRNA ribosyltransferase-isomerase</fullName>
        <ecNumber evidence="5">2.4.99.17</ecNumber>
    </recommendedName>
    <alternativeName>
        <fullName evidence="5">Queuosine biosynthesis protein QueA</fullName>
    </alternativeName>
</protein>
<keyword evidence="2 5" id="KW-0808">Transferase</keyword>
<organism evidence="6 7">
    <name type="scientific">Marinimicrococcus flavescens</name>
    <dbReference type="NCBI Taxonomy" id="3031815"/>
    <lineage>
        <taxon>Bacteria</taxon>
        <taxon>Pseudomonadati</taxon>
        <taxon>Pseudomonadota</taxon>
        <taxon>Alphaproteobacteria</taxon>
        <taxon>Geminicoccales</taxon>
        <taxon>Geminicoccaceae</taxon>
        <taxon>Marinimicrococcus</taxon>
    </lineage>
</organism>
<reference evidence="6 7" key="1">
    <citation type="submission" date="2023-03" db="EMBL/GenBank/DDBJ databases">
        <title>YIM 152171 draft genome.</title>
        <authorList>
            <person name="Yang Z."/>
        </authorList>
    </citation>
    <scope>NUCLEOTIDE SEQUENCE [LARGE SCALE GENOMIC DNA]</scope>
    <source>
        <strain evidence="6 7">YIM 152171</strain>
    </source>
</reference>
<comment type="similarity">
    <text evidence="5">Belongs to the QueA family.</text>
</comment>
<dbReference type="GO" id="GO:0051075">
    <property type="term" value="F:S-adenosylmethionine:tRNA ribosyltransferase-isomerase activity"/>
    <property type="evidence" value="ECO:0007669"/>
    <property type="project" value="UniProtKB-EC"/>
</dbReference>
<dbReference type="AlphaFoldDB" id="A0AAP3XQI5"/>
<dbReference type="RefSeq" id="WP_327787408.1">
    <property type="nucleotide sequence ID" value="NZ_JARGEQ010000006.1"/>
</dbReference>
<comment type="catalytic activity">
    <reaction evidence="5">
        <text>7-aminomethyl-7-carbaguanosine(34) in tRNA + S-adenosyl-L-methionine = epoxyqueuosine(34) in tRNA + adenine + L-methionine + 2 H(+)</text>
        <dbReference type="Rhea" id="RHEA:32155"/>
        <dbReference type="Rhea" id="RHEA-COMP:10342"/>
        <dbReference type="Rhea" id="RHEA-COMP:18582"/>
        <dbReference type="ChEBI" id="CHEBI:15378"/>
        <dbReference type="ChEBI" id="CHEBI:16708"/>
        <dbReference type="ChEBI" id="CHEBI:57844"/>
        <dbReference type="ChEBI" id="CHEBI:59789"/>
        <dbReference type="ChEBI" id="CHEBI:82833"/>
        <dbReference type="ChEBI" id="CHEBI:194443"/>
        <dbReference type="EC" id="2.4.99.17"/>
    </reaction>
</comment>
<keyword evidence="4 5" id="KW-0671">Queuosine biosynthesis</keyword>
<gene>
    <name evidence="5 6" type="primary">queA</name>
    <name evidence="6" type="ORF">PZ740_01215</name>
</gene>
<dbReference type="GO" id="GO:0008616">
    <property type="term" value="P:tRNA queuosine(34) biosynthetic process"/>
    <property type="evidence" value="ECO:0007669"/>
    <property type="project" value="UniProtKB-UniRule"/>
</dbReference>
<dbReference type="Gene3D" id="2.40.10.240">
    <property type="entry name" value="QueA-like"/>
    <property type="match status" value="1"/>
</dbReference>
<comment type="function">
    <text evidence="5">Transfers and isomerizes the ribose moiety from AdoMet to the 7-aminomethyl group of 7-deazaguanine (preQ1-tRNA) to give epoxyqueuosine (oQ-tRNA).</text>
</comment>
<evidence type="ECO:0000313" key="7">
    <source>
        <dbReference type="Proteomes" id="UP001301140"/>
    </source>
</evidence>
<dbReference type="NCBIfam" id="TIGR00113">
    <property type="entry name" value="queA"/>
    <property type="match status" value="1"/>
</dbReference>
<dbReference type="HAMAP" id="MF_00113">
    <property type="entry name" value="QueA"/>
    <property type="match status" value="1"/>
</dbReference>
<name>A0AAP3XQI5_9PROT</name>
<evidence type="ECO:0000256" key="2">
    <source>
        <dbReference type="ARBA" id="ARBA00022679"/>
    </source>
</evidence>